<protein>
    <submittedName>
        <fullName evidence="2">Uncharacterized protein P0416D03.28</fullName>
    </submittedName>
</protein>
<feature type="region of interest" description="Disordered" evidence="1">
    <location>
        <begin position="23"/>
        <end position="59"/>
    </location>
</feature>
<dbReference type="Proteomes" id="UP000817658">
    <property type="component" value="Chromosome 1"/>
</dbReference>
<evidence type="ECO:0000313" key="2">
    <source>
        <dbReference type="EMBL" id="BAD61259.1"/>
    </source>
</evidence>
<reference evidence="2" key="1">
    <citation type="journal article" date="2002" name="Nature">
        <title>The genome sequence and structure of rice chromosome 1.</title>
        <authorList>
            <person name="Sasaki T."/>
            <person name="Matsumoto T."/>
            <person name="Yamamoto K."/>
            <person name="Sakata K."/>
            <person name="Baba T."/>
            <person name="Katayose Y."/>
            <person name="Wu J."/>
            <person name="Niimura Y."/>
            <person name="Cheng Z."/>
            <person name="Nagamura Y."/>
            <person name="Antonio B.A."/>
            <person name="Kanamori H."/>
            <person name="Hosokawa S."/>
            <person name="Masukawa M."/>
            <person name="Arikawa K."/>
            <person name="Chiden Y."/>
            <person name="Hayashi M."/>
            <person name="Okamoto M."/>
            <person name="Ando T."/>
            <person name="Aoki H."/>
            <person name="Arita K."/>
            <person name="Hamada M."/>
            <person name="Harada C."/>
            <person name="Hijishita S."/>
            <person name="Honda M."/>
            <person name="Ichikawa Y."/>
            <person name="Idonuma A."/>
            <person name="Iijima M."/>
            <person name="Ikeda M."/>
            <person name="Ikeno M."/>
            <person name="Itoh S."/>
            <person name="Itoh T."/>
            <person name="Itoh Y."/>
            <person name="Itoh Y."/>
            <person name="Iwabuchi A."/>
            <person name="Kamiya K."/>
            <person name="Karasawa W."/>
            <person name="Katagiri S."/>
            <person name="Kikuta A."/>
            <person name="Kobayashi N."/>
            <person name="Kono I."/>
            <person name="Machita K."/>
            <person name="Maehara T."/>
            <person name="Mizuno H."/>
            <person name="Mizubayashi T."/>
            <person name="Mukai Y."/>
            <person name="Nagasaki H."/>
            <person name="Nakashima M."/>
            <person name="Nakama Y."/>
            <person name="Nakamichi Y."/>
            <person name="Nakamura M."/>
            <person name="Namiki N."/>
            <person name="Negishi M."/>
            <person name="Ohta I."/>
            <person name="Ono N."/>
            <person name="Saji S."/>
            <person name="Sakai K."/>
            <person name="Shibata M."/>
            <person name="Shimokawa T."/>
            <person name="Shomura A."/>
            <person name="Song J."/>
            <person name="Takazaki Y."/>
            <person name="Terasawa K."/>
            <person name="Tsuji K."/>
            <person name="Waki K."/>
            <person name="Yamagata H."/>
            <person name="Yamane H."/>
            <person name="Yoshiki S."/>
            <person name="Yoshihara R."/>
            <person name="Yukawa K."/>
            <person name="Zhong H."/>
            <person name="Iwama H."/>
            <person name="Endo T."/>
            <person name="Ito H."/>
            <person name="Hahn J.H."/>
            <person name="Kim H.I."/>
            <person name="Eun M.Y."/>
            <person name="Yano M."/>
            <person name="Jiang J."/>
            <person name="Gojobori T."/>
        </authorList>
    </citation>
    <scope>NUCLEOTIDE SEQUENCE [LARGE SCALE GENOMIC DNA]</scope>
</reference>
<dbReference type="EMBL" id="AP002872">
    <property type="protein sequence ID" value="BAD61259.1"/>
    <property type="molecule type" value="Genomic_DNA"/>
</dbReference>
<feature type="compositionally biased region" description="Basic and acidic residues" evidence="1">
    <location>
        <begin position="31"/>
        <end position="59"/>
    </location>
</feature>
<accession>Q5ZDM8</accession>
<name>Q5ZDM8_ORYSJ</name>
<dbReference type="AlphaFoldDB" id="Q5ZDM8"/>
<evidence type="ECO:0000256" key="1">
    <source>
        <dbReference type="SAM" id="MobiDB-lite"/>
    </source>
</evidence>
<proteinExistence type="predicted"/>
<organism evidence="2">
    <name type="scientific">Oryza sativa subsp. japonica</name>
    <name type="common">Rice</name>
    <dbReference type="NCBI Taxonomy" id="39947"/>
    <lineage>
        <taxon>Eukaryota</taxon>
        <taxon>Viridiplantae</taxon>
        <taxon>Streptophyta</taxon>
        <taxon>Embryophyta</taxon>
        <taxon>Tracheophyta</taxon>
        <taxon>Spermatophyta</taxon>
        <taxon>Magnoliopsida</taxon>
        <taxon>Liliopsida</taxon>
        <taxon>Poales</taxon>
        <taxon>Poaceae</taxon>
        <taxon>BOP clade</taxon>
        <taxon>Oryzoideae</taxon>
        <taxon>Oryzeae</taxon>
        <taxon>Oryzinae</taxon>
        <taxon>Oryza</taxon>
        <taxon>Oryza sativa</taxon>
    </lineage>
</organism>
<sequence>MAGSRAASTLLAAAAIHRHRRYSRRRLRPGRGVERRGVEARGVEGRGEGRGGEGRGRGEVWRGVEGRSMRLIKNLVFVSLFIFKSILAGGPPKRRLHS</sequence>
<gene>
    <name evidence="2" type="primary">P0416D03.28</name>
</gene>